<sequence length="82" mass="8935">MLTCQTHAGSLMSFRDGTSEHVFVEDPIGTLANPMSENDQDAKFMELTAGVLGNERARALLAMLRNMDLRTKAADLTGMFTA</sequence>
<gene>
    <name evidence="2" type="ORF">AWB68_03983</name>
</gene>
<dbReference type="EMBL" id="FCON02000044">
    <property type="protein sequence ID" value="SAL69769.1"/>
    <property type="molecule type" value="Genomic_DNA"/>
</dbReference>
<dbReference type="Pfam" id="PF19305">
    <property type="entry name" value="MmgE_PrpD_C"/>
    <property type="match status" value="1"/>
</dbReference>
<evidence type="ECO:0000259" key="1">
    <source>
        <dbReference type="Pfam" id="PF19305"/>
    </source>
</evidence>
<dbReference type="SUPFAM" id="SSF103378">
    <property type="entry name" value="2-methylcitrate dehydratase PrpD"/>
    <property type="match status" value="1"/>
</dbReference>
<evidence type="ECO:0000313" key="3">
    <source>
        <dbReference type="Proteomes" id="UP000054770"/>
    </source>
</evidence>
<keyword evidence="3" id="KW-1185">Reference proteome</keyword>
<proteinExistence type="predicted"/>
<dbReference type="Proteomes" id="UP000054770">
    <property type="component" value="Unassembled WGS sequence"/>
</dbReference>
<name>A0A158JMV6_9BURK</name>
<accession>A0A158JMV6</accession>
<feature type="domain" description="MmgE/PrpD C-terminal" evidence="1">
    <location>
        <begin position="15"/>
        <end position="68"/>
    </location>
</feature>
<dbReference type="GO" id="GO:0016829">
    <property type="term" value="F:lyase activity"/>
    <property type="evidence" value="ECO:0007669"/>
    <property type="project" value="InterPro"/>
</dbReference>
<dbReference type="AlphaFoldDB" id="A0A158JMV6"/>
<comment type="caution">
    <text evidence="2">The sequence shown here is derived from an EMBL/GenBank/DDBJ whole genome shotgun (WGS) entry which is preliminary data.</text>
</comment>
<dbReference type="InterPro" id="IPR036148">
    <property type="entry name" value="MmgE/PrpD_sf"/>
</dbReference>
<organism evidence="2 3">
    <name type="scientific">Caballeronia choica</name>
    <dbReference type="NCBI Taxonomy" id="326476"/>
    <lineage>
        <taxon>Bacteria</taxon>
        <taxon>Pseudomonadati</taxon>
        <taxon>Pseudomonadota</taxon>
        <taxon>Betaproteobacteria</taxon>
        <taxon>Burkholderiales</taxon>
        <taxon>Burkholderiaceae</taxon>
        <taxon>Caballeronia</taxon>
    </lineage>
</organism>
<reference evidence="2" key="1">
    <citation type="submission" date="2016-01" db="EMBL/GenBank/DDBJ databases">
        <authorList>
            <person name="Peeters C."/>
        </authorList>
    </citation>
    <scope>NUCLEOTIDE SEQUENCE [LARGE SCALE GENOMIC DNA]</scope>
    <source>
        <strain evidence="2">LMG 22940</strain>
    </source>
</reference>
<evidence type="ECO:0000313" key="2">
    <source>
        <dbReference type="EMBL" id="SAL69769.1"/>
    </source>
</evidence>
<protein>
    <submittedName>
        <fullName evidence="2">MmgE/PrpD</fullName>
    </submittedName>
</protein>
<dbReference type="InterPro" id="IPR045337">
    <property type="entry name" value="MmgE_PrpD_C"/>
</dbReference>